<dbReference type="Gene3D" id="4.10.240.10">
    <property type="entry name" value="Zn(2)-C6 fungal-type DNA-binding domain"/>
    <property type="match status" value="1"/>
</dbReference>
<dbReference type="InterPro" id="IPR050815">
    <property type="entry name" value="TF_fung"/>
</dbReference>
<dbReference type="GO" id="GO:0008270">
    <property type="term" value="F:zinc ion binding"/>
    <property type="evidence" value="ECO:0007669"/>
    <property type="project" value="InterPro"/>
</dbReference>
<dbReference type="AlphaFoldDB" id="A0AA39JIX8"/>
<feature type="domain" description="Zn(2)-C6 fungal-type" evidence="7">
    <location>
        <begin position="16"/>
        <end position="48"/>
    </location>
</feature>
<evidence type="ECO:0000256" key="2">
    <source>
        <dbReference type="ARBA" id="ARBA00022723"/>
    </source>
</evidence>
<comment type="caution">
    <text evidence="8">The sequence shown here is derived from an EMBL/GenBank/DDBJ whole genome shotgun (WGS) entry which is preliminary data.</text>
</comment>
<dbReference type="Proteomes" id="UP001175226">
    <property type="component" value="Unassembled WGS sequence"/>
</dbReference>
<comment type="subcellular location">
    <subcellularLocation>
        <location evidence="1">Nucleus</location>
    </subcellularLocation>
</comment>
<dbReference type="PROSITE" id="PS00463">
    <property type="entry name" value="ZN2_CY6_FUNGAL_1"/>
    <property type="match status" value="1"/>
</dbReference>
<reference evidence="8" key="1">
    <citation type="submission" date="2023-06" db="EMBL/GenBank/DDBJ databases">
        <authorList>
            <consortium name="Lawrence Berkeley National Laboratory"/>
            <person name="Ahrendt S."/>
            <person name="Sahu N."/>
            <person name="Indic B."/>
            <person name="Wong-Bajracharya J."/>
            <person name="Merenyi Z."/>
            <person name="Ke H.-M."/>
            <person name="Monk M."/>
            <person name="Kocsube S."/>
            <person name="Drula E."/>
            <person name="Lipzen A."/>
            <person name="Balint B."/>
            <person name="Henrissat B."/>
            <person name="Andreopoulos B."/>
            <person name="Martin F.M."/>
            <person name="Harder C.B."/>
            <person name="Rigling D."/>
            <person name="Ford K.L."/>
            <person name="Foster G.D."/>
            <person name="Pangilinan J."/>
            <person name="Papanicolaou A."/>
            <person name="Barry K."/>
            <person name="LaButti K."/>
            <person name="Viragh M."/>
            <person name="Koriabine M."/>
            <person name="Yan M."/>
            <person name="Riley R."/>
            <person name="Champramary S."/>
            <person name="Plett K.L."/>
            <person name="Tsai I.J."/>
            <person name="Slot J."/>
            <person name="Sipos G."/>
            <person name="Plett J."/>
            <person name="Nagy L.G."/>
            <person name="Grigoriev I.V."/>
        </authorList>
    </citation>
    <scope>NUCLEOTIDE SEQUENCE</scope>
    <source>
        <strain evidence="8">FPL87.14</strain>
    </source>
</reference>
<evidence type="ECO:0000259" key="7">
    <source>
        <dbReference type="PROSITE" id="PS50048"/>
    </source>
</evidence>
<evidence type="ECO:0000256" key="5">
    <source>
        <dbReference type="ARBA" id="ARBA00023242"/>
    </source>
</evidence>
<protein>
    <recommendedName>
        <fullName evidence="7">Zn(2)-C6 fungal-type domain-containing protein</fullName>
    </recommendedName>
</protein>
<dbReference type="CDD" id="cd12148">
    <property type="entry name" value="fungal_TF_MHR"/>
    <property type="match status" value="1"/>
</dbReference>
<dbReference type="InterPro" id="IPR036864">
    <property type="entry name" value="Zn2-C6_fun-type_DNA-bd_sf"/>
</dbReference>
<evidence type="ECO:0000256" key="1">
    <source>
        <dbReference type="ARBA" id="ARBA00004123"/>
    </source>
</evidence>
<keyword evidence="2" id="KW-0479">Metal-binding</keyword>
<proteinExistence type="predicted"/>
<evidence type="ECO:0000256" key="3">
    <source>
        <dbReference type="ARBA" id="ARBA00023015"/>
    </source>
</evidence>
<dbReference type="GO" id="GO:0000981">
    <property type="term" value="F:DNA-binding transcription factor activity, RNA polymerase II-specific"/>
    <property type="evidence" value="ECO:0007669"/>
    <property type="project" value="InterPro"/>
</dbReference>
<accession>A0AA39JIX8</accession>
<evidence type="ECO:0000313" key="9">
    <source>
        <dbReference type="Proteomes" id="UP001175226"/>
    </source>
</evidence>
<gene>
    <name evidence="8" type="ORF">EV421DRAFT_725488</name>
</gene>
<dbReference type="InterPro" id="IPR001138">
    <property type="entry name" value="Zn2Cys6_DnaBD"/>
</dbReference>
<dbReference type="PROSITE" id="PS50048">
    <property type="entry name" value="ZN2_CY6_FUNGAL_2"/>
    <property type="match status" value="1"/>
</dbReference>
<feature type="region of interest" description="Disordered" evidence="6">
    <location>
        <begin position="76"/>
        <end position="112"/>
    </location>
</feature>
<keyword evidence="5" id="KW-0539">Nucleus</keyword>
<dbReference type="EMBL" id="JAUEPT010000030">
    <property type="protein sequence ID" value="KAK0441298.1"/>
    <property type="molecule type" value="Genomic_DNA"/>
</dbReference>
<dbReference type="SMART" id="SM00066">
    <property type="entry name" value="GAL4"/>
    <property type="match status" value="1"/>
</dbReference>
<keyword evidence="4" id="KW-0804">Transcription</keyword>
<feature type="compositionally biased region" description="Polar residues" evidence="6">
    <location>
        <begin position="77"/>
        <end position="107"/>
    </location>
</feature>
<dbReference type="PANTHER" id="PTHR47338">
    <property type="entry name" value="ZN(II)2CYS6 TRANSCRIPTION FACTOR (EUROFUNG)-RELATED"/>
    <property type="match status" value="1"/>
</dbReference>
<evidence type="ECO:0000256" key="4">
    <source>
        <dbReference type="ARBA" id="ARBA00023163"/>
    </source>
</evidence>
<dbReference type="SUPFAM" id="SSF57701">
    <property type="entry name" value="Zn2/Cys6 DNA-binding domain"/>
    <property type="match status" value="1"/>
</dbReference>
<evidence type="ECO:0000313" key="8">
    <source>
        <dbReference type="EMBL" id="KAK0441298.1"/>
    </source>
</evidence>
<keyword evidence="3" id="KW-0805">Transcription regulation</keyword>
<dbReference type="CDD" id="cd00067">
    <property type="entry name" value="GAL4"/>
    <property type="match status" value="1"/>
</dbReference>
<evidence type="ECO:0000256" key="6">
    <source>
        <dbReference type="SAM" id="MobiDB-lite"/>
    </source>
</evidence>
<dbReference type="GO" id="GO:0005634">
    <property type="term" value="C:nucleus"/>
    <property type="evidence" value="ECO:0007669"/>
    <property type="project" value="UniProtKB-SubCell"/>
</dbReference>
<organism evidence="8 9">
    <name type="scientific">Armillaria borealis</name>
    <dbReference type="NCBI Taxonomy" id="47425"/>
    <lineage>
        <taxon>Eukaryota</taxon>
        <taxon>Fungi</taxon>
        <taxon>Dikarya</taxon>
        <taxon>Basidiomycota</taxon>
        <taxon>Agaricomycotina</taxon>
        <taxon>Agaricomycetes</taxon>
        <taxon>Agaricomycetidae</taxon>
        <taxon>Agaricales</taxon>
        <taxon>Marasmiineae</taxon>
        <taxon>Physalacriaceae</taxon>
        <taxon>Armillaria</taxon>
    </lineage>
</organism>
<keyword evidence="9" id="KW-1185">Reference proteome</keyword>
<dbReference type="Pfam" id="PF00172">
    <property type="entry name" value="Zn_clus"/>
    <property type="match status" value="1"/>
</dbReference>
<dbReference type="PANTHER" id="PTHR47338:SF29">
    <property type="entry name" value="ZN(2)-C6 FUNGAL-TYPE DOMAIN-CONTAINING PROTEIN"/>
    <property type="match status" value="1"/>
</dbReference>
<name>A0AA39JIX8_9AGAR</name>
<sequence length="555" mass="62032">MMSSTSHSHALQRGRACVHCRRRKMRCDGVRPVCGPCTQARRPDDCQYTDNQGRSRMEILEENISRVQARIQELESPESSGSSVLLHSPYTQTSTNTTRPSRVSTPSPFAPRQNWWTLPEPPSEMQVVLVDKFLFFASEFGFFLHPTRFRASALQTVRIGHPSRPLPALLTTIYLWGTKLSGLSTSTEIEKELLTRSLSQVSSSLEGNHPHKIIHTIQTEYLLAYYFFSSGRFLEGKYHVAKAVSLANGSGIVKIRSDQINPRESSGLRAAQDPVEEGERVDACWNMIILDKCWAVALASPTNIVCPSDDPKDQVDTPWPLEIEAYENGGYPAGMRGRCTLENYLRGATSSRGNEMSMKGLHIKASLLWERSNNLVGTWKSHMNTQESTTFYGTFNVLDTLLERVRVNLPPPNQMADRSPPKMRTLFIVHSLTYAAIIQLHGVFAKTSAESKTKVLLSAQAIFRMVNAVRLGNATQTINPIMGTVWVSASQAILEELSSLKAYRLSRSANISPSEEETNILSVFENGLRDMMPLGRSCSLLRYQLSQIQQAYAAL</sequence>